<keyword evidence="1" id="KW-1133">Transmembrane helix</keyword>
<name>A0A831Z0R2_UNCKA</name>
<accession>A0A831Z0R2</accession>
<sequence length="83" mass="8659">MLTAGGFAEWFLNLGIGLGILITTLLLVVGGFGVATSAGNPENLEKAKETITSALAGLAFILLSWLILDIIGTDILGINIFNR</sequence>
<keyword evidence="1" id="KW-0472">Membrane</keyword>
<comment type="caution">
    <text evidence="2">The sequence shown here is derived from an EMBL/GenBank/DDBJ whole genome shotgun (WGS) entry which is preliminary data.</text>
</comment>
<proteinExistence type="predicted"/>
<organism evidence="2">
    <name type="scientific">candidate division WWE3 bacterium</name>
    <dbReference type="NCBI Taxonomy" id="2053526"/>
    <lineage>
        <taxon>Bacteria</taxon>
        <taxon>Katanobacteria</taxon>
    </lineage>
</organism>
<protein>
    <submittedName>
        <fullName evidence="2">Uncharacterized protein</fullName>
    </submittedName>
</protein>
<dbReference type="InterPro" id="IPR043993">
    <property type="entry name" value="T4SS_pilin"/>
</dbReference>
<keyword evidence="1" id="KW-0812">Transmembrane</keyword>
<reference evidence="2" key="1">
    <citation type="journal article" date="2020" name="mSystems">
        <title>Genome- and Community-Level Interaction Insights into Carbon Utilization and Element Cycling Functions of Hydrothermarchaeota in Hydrothermal Sediment.</title>
        <authorList>
            <person name="Zhou Z."/>
            <person name="Liu Y."/>
            <person name="Xu W."/>
            <person name="Pan J."/>
            <person name="Luo Z.H."/>
            <person name="Li M."/>
        </authorList>
    </citation>
    <scope>NUCLEOTIDE SEQUENCE [LARGE SCALE GENOMIC DNA]</scope>
    <source>
        <strain evidence="2">SpSt-361</strain>
    </source>
</reference>
<dbReference type="AlphaFoldDB" id="A0A831Z0R2"/>
<feature type="transmembrane region" description="Helical" evidence="1">
    <location>
        <begin position="55"/>
        <end position="81"/>
    </location>
</feature>
<dbReference type="EMBL" id="DSPJ01000034">
    <property type="protein sequence ID" value="HEX61746.1"/>
    <property type="molecule type" value="Genomic_DNA"/>
</dbReference>
<dbReference type="Pfam" id="PF18895">
    <property type="entry name" value="T4SS_pilin"/>
    <property type="match status" value="1"/>
</dbReference>
<evidence type="ECO:0000313" key="2">
    <source>
        <dbReference type="EMBL" id="HEX61746.1"/>
    </source>
</evidence>
<evidence type="ECO:0000256" key="1">
    <source>
        <dbReference type="SAM" id="Phobius"/>
    </source>
</evidence>
<feature type="transmembrane region" description="Helical" evidence="1">
    <location>
        <begin position="12"/>
        <end position="35"/>
    </location>
</feature>
<gene>
    <name evidence="2" type="ORF">ENR01_01120</name>
</gene>